<dbReference type="AlphaFoldDB" id="A0A0J6FA03"/>
<feature type="region of interest" description="Disordered" evidence="1">
    <location>
        <begin position="1"/>
        <end position="22"/>
    </location>
</feature>
<reference evidence="2 3" key="1">
    <citation type="submission" date="2007-06" db="EMBL/GenBank/DDBJ databases">
        <title>The Genome Sequence of Coccidioides posadasii RMSCC_3488.</title>
        <authorList>
            <consortium name="Coccidioides Genome Resources Consortium"/>
            <consortium name="The Broad Institute Genome Sequencing Platform"/>
            <person name="Henn M.R."/>
            <person name="Sykes S."/>
            <person name="Young S."/>
            <person name="Jaffe D."/>
            <person name="Berlin A."/>
            <person name="Alvarez P."/>
            <person name="Butler J."/>
            <person name="Gnerre S."/>
            <person name="Grabherr M."/>
            <person name="Mauceli E."/>
            <person name="Brockman W."/>
            <person name="Kodira C."/>
            <person name="Alvarado L."/>
            <person name="Zeng Q."/>
            <person name="Crawford M."/>
            <person name="Antoine C."/>
            <person name="Devon K."/>
            <person name="Galgiani J."/>
            <person name="Orsborn K."/>
            <person name="Lewis M.L."/>
            <person name="Nusbaum C."/>
            <person name="Galagan J."/>
            <person name="Birren B."/>
        </authorList>
    </citation>
    <scope>NUCLEOTIDE SEQUENCE [LARGE SCALE GENOMIC DNA]</scope>
    <source>
        <strain evidence="2 3">RMSCC 3488</strain>
    </source>
</reference>
<proteinExistence type="predicted"/>
<evidence type="ECO:0000256" key="1">
    <source>
        <dbReference type="SAM" id="MobiDB-lite"/>
    </source>
</evidence>
<accession>A0A0J6FA03</accession>
<gene>
    <name evidence="2" type="ORF">CPAG_02121</name>
</gene>
<dbReference type="VEuPathDB" id="FungiDB:CPAG_02121"/>
<protein>
    <submittedName>
        <fullName evidence="2">Uncharacterized protein</fullName>
    </submittedName>
</protein>
<reference evidence="3" key="2">
    <citation type="journal article" date="2009" name="Genome Res.">
        <title>Comparative genomic analyses of the human fungal pathogens Coccidioides and their relatives.</title>
        <authorList>
            <person name="Sharpton T.J."/>
            <person name="Stajich J.E."/>
            <person name="Rounsley S.D."/>
            <person name="Gardner M.J."/>
            <person name="Wortman J.R."/>
            <person name="Jordar V.S."/>
            <person name="Maiti R."/>
            <person name="Kodira C.D."/>
            <person name="Neafsey D.E."/>
            <person name="Zeng Q."/>
            <person name="Hung C.-Y."/>
            <person name="McMahan C."/>
            <person name="Muszewska A."/>
            <person name="Grynberg M."/>
            <person name="Mandel M.A."/>
            <person name="Kellner E.M."/>
            <person name="Barker B.M."/>
            <person name="Galgiani J.N."/>
            <person name="Orbach M.J."/>
            <person name="Kirkland T.N."/>
            <person name="Cole G.T."/>
            <person name="Henn M.R."/>
            <person name="Birren B.W."/>
            <person name="Taylor J.W."/>
        </authorList>
    </citation>
    <scope>NUCLEOTIDE SEQUENCE [LARGE SCALE GENOMIC DNA]</scope>
    <source>
        <strain evidence="3">RMSCC 3488</strain>
    </source>
</reference>
<evidence type="ECO:0000313" key="3">
    <source>
        <dbReference type="Proteomes" id="UP000054567"/>
    </source>
</evidence>
<dbReference type="EMBL" id="DS268109">
    <property type="protein sequence ID" value="KMM65779.1"/>
    <property type="molecule type" value="Genomic_DNA"/>
</dbReference>
<evidence type="ECO:0000313" key="2">
    <source>
        <dbReference type="EMBL" id="KMM65779.1"/>
    </source>
</evidence>
<dbReference type="Proteomes" id="UP000054567">
    <property type="component" value="Unassembled WGS sequence"/>
</dbReference>
<reference evidence="3" key="3">
    <citation type="journal article" date="2010" name="Genome Res.">
        <title>Population genomic sequencing of Coccidioides fungi reveals recent hybridization and transposon control.</title>
        <authorList>
            <person name="Neafsey D.E."/>
            <person name="Barker B.M."/>
            <person name="Sharpton T.J."/>
            <person name="Stajich J.E."/>
            <person name="Park D.J."/>
            <person name="Whiston E."/>
            <person name="Hung C.-Y."/>
            <person name="McMahan C."/>
            <person name="White J."/>
            <person name="Sykes S."/>
            <person name="Heiman D."/>
            <person name="Young S."/>
            <person name="Zeng Q."/>
            <person name="Abouelleil A."/>
            <person name="Aftuck L."/>
            <person name="Bessette D."/>
            <person name="Brown A."/>
            <person name="FitzGerald M."/>
            <person name="Lui A."/>
            <person name="Macdonald J.P."/>
            <person name="Priest M."/>
            <person name="Orbach M.J."/>
            <person name="Galgiani J.N."/>
            <person name="Kirkland T.N."/>
            <person name="Cole G.T."/>
            <person name="Birren B.W."/>
            <person name="Henn M.R."/>
            <person name="Taylor J.W."/>
            <person name="Rounsley S.D."/>
        </authorList>
    </citation>
    <scope>NUCLEOTIDE SEQUENCE [LARGE SCALE GENOMIC DNA]</scope>
    <source>
        <strain evidence="3">RMSCC 3488</strain>
    </source>
</reference>
<sequence length="103" mass="11283">MANDRPCEGHAPTARGRLAAGSPSLVSRWPAGVRSGSAVGSPQEFPAGLWKPTDWGVFMCPLVLSIAQGCTSDQLCVNYRAVFELYLYLNWENSKYFGWAQIT</sequence>
<organism evidence="2 3">
    <name type="scientific">Coccidioides posadasii RMSCC 3488</name>
    <dbReference type="NCBI Taxonomy" id="454284"/>
    <lineage>
        <taxon>Eukaryota</taxon>
        <taxon>Fungi</taxon>
        <taxon>Dikarya</taxon>
        <taxon>Ascomycota</taxon>
        <taxon>Pezizomycotina</taxon>
        <taxon>Eurotiomycetes</taxon>
        <taxon>Eurotiomycetidae</taxon>
        <taxon>Onygenales</taxon>
        <taxon>Onygenaceae</taxon>
        <taxon>Coccidioides</taxon>
    </lineage>
</organism>
<name>A0A0J6FA03_COCPO</name>